<reference evidence="2" key="1">
    <citation type="submission" date="2024-05" db="EMBL/GenBank/DDBJ databases">
        <title>Planctomycetes of the genus Singulisphaera possess chitinolytic capabilities.</title>
        <authorList>
            <person name="Ivanova A."/>
        </authorList>
    </citation>
    <scope>NUCLEOTIDE SEQUENCE</scope>
    <source>
        <strain evidence="2">Ch08T</strain>
    </source>
</reference>
<protein>
    <submittedName>
        <fullName evidence="2">Uncharacterized protein</fullName>
    </submittedName>
</protein>
<dbReference type="EMBL" id="CP155447">
    <property type="protein sequence ID" value="XBH06367.1"/>
    <property type="molecule type" value="Genomic_DNA"/>
</dbReference>
<organism evidence="2">
    <name type="scientific">Singulisphaera sp. Ch08</name>
    <dbReference type="NCBI Taxonomy" id="3120278"/>
    <lineage>
        <taxon>Bacteria</taxon>
        <taxon>Pseudomonadati</taxon>
        <taxon>Planctomycetota</taxon>
        <taxon>Planctomycetia</taxon>
        <taxon>Isosphaerales</taxon>
        <taxon>Isosphaeraceae</taxon>
        <taxon>Singulisphaera</taxon>
    </lineage>
</organism>
<gene>
    <name evidence="2" type="ORF">V5E97_10110</name>
</gene>
<feature type="compositionally biased region" description="Acidic residues" evidence="1">
    <location>
        <begin position="7"/>
        <end position="24"/>
    </location>
</feature>
<accession>A0AAU7CLI2</accession>
<proteinExistence type="predicted"/>
<name>A0AAU7CLI2_9BACT</name>
<feature type="region of interest" description="Disordered" evidence="1">
    <location>
        <begin position="1"/>
        <end position="24"/>
    </location>
</feature>
<dbReference type="AlphaFoldDB" id="A0AAU7CLI2"/>
<evidence type="ECO:0000313" key="2">
    <source>
        <dbReference type="EMBL" id="XBH06367.1"/>
    </source>
</evidence>
<sequence>MTTDPALDADDELVDDEDGSLDDDLPDVYDAQTERLKVYATLLRVTVPKIGATTRVEFGKEAEIDPDVCSARNLAIMAIFADIRRIAGFEEMNHLPNVT</sequence>
<dbReference type="RefSeq" id="WP_406699218.1">
    <property type="nucleotide sequence ID" value="NZ_CP155447.1"/>
</dbReference>
<evidence type="ECO:0000256" key="1">
    <source>
        <dbReference type="SAM" id="MobiDB-lite"/>
    </source>
</evidence>